<keyword evidence="3" id="KW-0575">Peroxidase</keyword>
<dbReference type="InterPro" id="IPR036938">
    <property type="entry name" value="PAP2/HPO_sf"/>
</dbReference>
<keyword evidence="1" id="KW-0732">Signal</keyword>
<dbReference type="InterPro" id="IPR000326">
    <property type="entry name" value="PAP2/HPO"/>
</dbReference>
<proteinExistence type="predicted"/>
<sequence>MKFLCFHLALAVSGATAAYSGDIVQYWVDQTAYLANGTLIGGLQSPPSAWGPAIVHGAIYLAATRAEGQPLAVQQLAVSHAAHNSLQWLFHGTRNYNAVDSALRSVLSSIGLATNSSDGAAAIKIGRQAARSALKARAADQINDFVDYVFGPPNPGVYQATPGGNPIPDTPQARFVRLFAAVGDVNQFIVADPPEILDPKYEDQLNIVKAQGERNSTVRTKFNTDTAYFWRESSIILWNRIANAAIGSSLATNVIASAKFYAQLNYALANAGIAAWHIKYKYNAWRPVTAIQYPRIWLPSGHNVSSPNWTPLLTPTPSHQDYVSTHATFGGAASQVIRSYIGKDAIDITVSSNVTVDNIGVITRHYSNLTYASSENGDSRIYGGIHFPFAKDPGIKLGTDVALATLKNFDENWDEF</sequence>
<dbReference type="PANTHER" id="PTHR34599">
    <property type="entry name" value="PEROXIDASE-RELATED"/>
    <property type="match status" value="1"/>
</dbReference>
<accession>A0A8E2DWV3</accession>
<keyword evidence="4" id="KW-1185">Reference proteome</keyword>
<reference evidence="3 4" key="1">
    <citation type="journal article" date="2016" name="Nat. Commun.">
        <title>Ectomycorrhizal ecology is imprinted in the genome of the dominant symbiotic fungus Cenococcum geophilum.</title>
        <authorList>
            <consortium name="DOE Joint Genome Institute"/>
            <person name="Peter M."/>
            <person name="Kohler A."/>
            <person name="Ohm R.A."/>
            <person name="Kuo A."/>
            <person name="Krutzmann J."/>
            <person name="Morin E."/>
            <person name="Arend M."/>
            <person name="Barry K.W."/>
            <person name="Binder M."/>
            <person name="Choi C."/>
            <person name="Clum A."/>
            <person name="Copeland A."/>
            <person name="Grisel N."/>
            <person name="Haridas S."/>
            <person name="Kipfer T."/>
            <person name="LaButti K."/>
            <person name="Lindquist E."/>
            <person name="Lipzen A."/>
            <person name="Maire R."/>
            <person name="Meier B."/>
            <person name="Mihaltcheva S."/>
            <person name="Molinier V."/>
            <person name="Murat C."/>
            <person name="Poggeler S."/>
            <person name="Quandt C.A."/>
            <person name="Sperisen C."/>
            <person name="Tritt A."/>
            <person name="Tisserant E."/>
            <person name="Crous P.W."/>
            <person name="Henrissat B."/>
            <person name="Nehls U."/>
            <person name="Egli S."/>
            <person name="Spatafora J.W."/>
            <person name="Grigoriev I.V."/>
            <person name="Martin F.M."/>
        </authorList>
    </citation>
    <scope>NUCLEOTIDE SEQUENCE [LARGE SCALE GENOMIC DNA]</scope>
    <source>
        <strain evidence="3 4">CBS 459.81</strain>
    </source>
</reference>
<dbReference type="PANTHER" id="PTHR34599:SF1">
    <property type="entry name" value="PHOSPHATIDIC ACID PHOSPHATASE TYPE 2_HALOPEROXIDASE DOMAIN-CONTAINING PROTEIN"/>
    <property type="match status" value="1"/>
</dbReference>
<dbReference type="AlphaFoldDB" id="A0A8E2DWV3"/>
<dbReference type="InterPro" id="IPR052559">
    <property type="entry name" value="V-haloperoxidase"/>
</dbReference>
<keyword evidence="3" id="KW-0560">Oxidoreductase</keyword>
<protein>
    <submittedName>
        <fullName evidence="3">Acid phosphatase/Vanadium-dependent haloperoxidase</fullName>
    </submittedName>
</protein>
<name>A0A8E2DWV3_9PEZI</name>
<evidence type="ECO:0000256" key="1">
    <source>
        <dbReference type="SAM" id="SignalP"/>
    </source>
</evidence>
<dbReference type="CDD" id="cd03398">
    <property type="entry name" value="PAP2_haloperoxidase"/>
    <property type="match status" value="1"/>
</dbReference>
<feature type="signal peptide" evidence="1">
    <location>
        <begin position="1"/>
        <end position="17"/>
    </location>
</feature>
<evidence type="ECO:0000313" key="4">
    <source>
        <dbReference type="Proteomes" id="UP000250266"/>
    </source>
</evidence>
<dbReference type="OrthoDB" id="9997027at2759"/>
<dbReference type="Pfam" id="PF01569">
    <property type="entry name" value="PAP2"/>
    <property type="match status" value="1"/>
</dbReference>
<feature type="domain" description="Phosphatidic acid phosphatase type 2/haloperoxidase" evidence="2">
    <location>
        <begin position="261"/>
        <end position="410"/>
    </location>
</feature>
<evidence type="ECO:0000259" key="2">
    <source>
        <dbReference type="Pfam" id="PF01569"/>
    </source>
</evidence>
<dbReference type="Gene3D" id="1.10.606.20">
    <property type="match status" value="1"/>
</dbReference>
<evidence type="ECO:0000313" key="3">
    <source>
        <dbReference type="EMBL" id="OCK73261.1"/>
    </source>
</evidence>
<gene>
    <name evidence="3" type="ORF">K432DRAFT_430687</name>
</gene>
<dbReference type="GO" id="GO:0004601">
    <property type="term" value="F:peroxidase activity"/>
    <property type="evidence" value="ECO:0007669"/>
    <property type="project" value="UniProtKB-KW"/>
</dbReference>
<dbReference type="EMBL" id="KV745857">
    <property type="protein sequence ID" value="OCK73261.1"/>
    <property type="molecule type" value="Genomic_DNA"/>
</dbReference>
<organism evidence="3 4">
    <name type="scientific">Lepidopterella palustris CBS 459.81</name>
    <dbReference type="NCBI Taxonomy" id="1314670"/>
    <lineage>
        <taxon>Eukaryota</taxon>
        <taxon>Fungi</taxon>
        <taxon>Dikarya</taxon>
        <taxon>Ascomycota</taxon>
        <taxon>Pezizomycotina</taxon>
        <taxon>Dothideomycetes</taxon>
        <taxon>Pleosporomycetidae</taxon>
        <taxon>Mytilinidiales</taxon>
        <taxon>Argynnaceae</taxon>
        <taxon>Lepidopterella</taxon>
    </lineage>
</organism>
<dbReference type="SUPFAM" id="SSF48317">
    <property type="entry name" value="Acid phosphatase/Vanadium-dependent haloperoxidase"/>
    <property type="match status" value="1"/>
</dbReference>
<dbReference type="Proteomes" id="UP000250266">
    <property type="component" value="Unassembled WGS sequence"/>
</dbReference>
<feature type="chain" id="PRO_5034776286" evidence="1">
    <location>
        <begin position="18"/>
        <end position="416"/>
    </location>
</feature>